<dbReference type="GO" id="GO:0004674">
    <property type="term" value="F:protein serine/threonine kinase activity"/>
    <property type="evidence" value="ECO:0007669"/>
    <property type="project" value="UniProtKB-KW"/>
</dbReference>
<evidence type="ECO:0000256" key="6">
    <source>
        <dbReference type="ARBA" id="ARBA00022840"/>
    </source>
</evidence>
<keyword evidence="6 9" id="KW-0067">ATP-binding</keyword>
<feature type="compositionally biased region" description="Basic and acidic residues" evidence="11">
    <location>
        <begin position="46"/>
        <end position="56"/>
    </location>
</feature>
<dbReference type="AlphaFoldDB" id="A0A3P7ZV21"/>
<reference evidence="15" key="2">
    <citation type="submission" date="2019-09" db="UniProtKB">
        <authorList>
            <consortium name="WormBaseParasite"/>
        </authorList>
    </citation>
    <scope>IDENTIFICATION</scope>
</reference>
<dbReference type="InterPro" id="IPR011009">
    <property type="entry name" value="Kinase-like_dom_sf"/>
</dbReference>
<dbReference type="InterPro" id="IPR000719">
    <property type="entry name" value="Prot_kinase_dom"/>
</dbReference>
<evidence type="ECO:0000256" key="5">
    <source>
        <dbReference type="ARBA" id="ARBA00022777"/>
    </source>
</evidence>
<evidence type="ECO:0000313" key="14">
    <source>
        <dbReference type="Proteomes" id="UP000050761"/>
    </source>
</evidence>
<evidence type="ECO:0000256" key="2">
    <source>
        <dbReference type="ARBA" id="ARBA00022527"/>
    </source>
</evidence>
<organism evidence="13">
    <name type="scientific">Heligmosomoides polygyrus</name>
    <name type="common">Parasitic roundworm</name>
    <dbReference type="NCBI Taxonomy" id="6339"/>
    <lineage>
        <taxon>Eukaryota</taxon>
        <taxon>Metazoa</taxon>
        <taxon>Ecdysozoa</taxon>
        <taxon>Nematoda</taxon>
        <taxon>Chromadorea</taxon>
        <taxon>Rhabditida</taxon>
        <taxon>Rhabditina</taxon>
        <taxon>Rhabditomorpha</taxon>
        <taxon>Strongyloidea</taxon>
        <taxon>Heligmosomidae</taxon>
        <taxon>Heligmosomoides</taxon>
    </lineage>
</organism>
<protein>
    <recommendedName>
        <fullName evidence="1">non-specific serine/threonine protein kinase</fullName>
        <ecNumber evidence="1">2.7.11.1</ecNumber>
    </recommendedName>
</protein>
<dbReference type="InterPro" id="IPR017441">
    <property type="entry name" value="Protein_kinase_ATP_BS"/>
</dbReference>
<evidence type="ECO:0000313" key="13">
    <source>
        <dbReference type="EMBL" id="VDO82163.1"/>
    </source>
</evidence>
<accession>A0A3P7ZV21</accession>
<comment type="similarity">
    <text evidence="10">Belongs to the protein kinase superfamily.</text>
</comment>
<keyword evidence="3" id="KW-0808">Transferase</keyword>
<dbReference type="EMBL" id="UZAH01026541">
    <property type="protein sequence ID" value="VDO82163.1"/>
    <property type="molecule type" value="Genomic_DNA"/>
</dbReference>
<evidence type="ECO:0000313" key="15">
    <source>
        <dbReference type="WBParaSite" id="HPBE_0000976601-mRNA-1"/>
    </source>
</evidence>
<dbReference type="EC" id="2.7.11.1" evidence="1"/>
<dbReference type="Pfam" id="PF00069">
    <property type="entry name" value="Pkinase"/>
    <property type="match status" value="1"/>
</dbReference>
<dbReference type="GO" id="GO:0005737">
    <property type="term" value="C:cytoplasm"/>
    <property type="evidence" value="ECO:0007669"/>
    <property type="project" value="TreeGrafter"/>
</dbReference>
<evidence type="ECO:0000256" key="3">
    <source>
        <dbReference type="ARBA" id="ARBA00022679"/>
    </source>
</evidence>
<feature type="compositionally biased region" description="Low complexity" evidence="11">
    <location>
        <begin position="27"/>
        <end position="45"/>
    </location>
</feature>
<evidence type="ECO:0000259" key="12">
    <source>
        <dbReference type="PROSITE" id="PS50011"/>
    </source>
</evidence>
<dbReference type="PANTHER" id="PTHR24361">
    <property type="entry name" value="MITOGEN-ACTIVATED KINASE KINASE KINASE"/>
    <property type="match status" value="1"/>
</dbReference>
<evidence type="ECO:0000256" key="8">
    <source>
        <dbReference type="ARBA" id="ARBA00048679"/>
    </source>
</evidence>
<dbReference type="PANTHER" id="PTHR24361:SF433">
    <property type="entry name" value="PROTEIN KINASE DOMAIN-CONTAINING PROTEIN"/>
    <property type="match status" value="1"/>
</dbReference>
<evidence type="ECO:0000256" key="9">
    <source>
        <dbReference type="PROSITE-ProRule" id="PRU10141"/>
    </source>
</evidence>
<gene>
    <name evidence="13" type="ORF">HPBE_LOCUS9767</name>
</gene>
<feature type="binding site" evidence="9">
    <location>
        <position position="121"/>
    </location>
    <ligand>
        <name>ATP</name>
        <dbReference type="ChEBI" id="CHEBI:30616"/>
    </ligand>
</feature>
<dbReference type="InterPro" id="IPR008271">
    <property type="entry name" value="Ser/Thr_kinase_AS"/>
</dbReference>
<dbReference type="PROSITE" id="PS50011">
    <property type="entry name" value="PROTEIN_KINASE_DOM"/>
    <property type="match status" value="1"/>
</dbReference>
<proteinExistence type="inferred from homology"/>
<sequence length="392" mass="44189">MALPCITSIFNYDAPHHHASYGCRPSPYMDSSSSSPGSDYGNRSSYTEHHPLEKSRVGSLNSSGSSDDDDLSRYSPTPEPQPLPIKYNIIKHLGSGSFGEVSLIINPLSLQVVPTRKIALKRIRMSRLNQRQREEVEYEVMLQETLTRTENTHIVHCYGARDDPVTNEKHIYLEYVDGSDLFELAMNKGGVGQTAAVSYFRQLLEGLTFLHDLYVAHRDIKPENLLIDKLGTLKIADFGLADCYRESDDEPDRRLSRICGSYEYLSPQVLVNDYSGPKNDVWAAGCVLIVMLTGDLAWDRADSNDRNYSLWANGDLPPLLKTLNQSAITIIGAALEIDEDRRFTARQLLSHPWLTSSTIGEQRQGPGVDRLVGVRRLIDRYRRLLRQRDAFA</sequence>
<comment type="catalytic activity">
    <reaction evidence="8">
        <text>L-seryl-[protein] + ATP = O-phospho-L-seryl-[protein] + ADP + H(+)</text>
        <dbReference type="Rhea" id="RHEA:17989"/>
        <dbReference type="Rhea" id="RHEA-COMP:9863"/>
        <dbReference type="Rhea" id="RHEA-COMP:11604"/>
        <dbReference type="ChEBI" id="CHEBI:15378"/>
        <dbReference type="ChEBI" id="CHEBI:29999"/>
        <dbReference type="ChEBI" id="CHEBI:30616"/>
        <dbReference type="ChEBI" id="CHEBI:83421"/>
        <dbReference type="ChEBI" id="CHEBI:456216"/>
        <dbReference type="EC" id="2.7.11.1"/>
    </reaction>
</comment>
<feature type="region of interest" description="Disordered" evidence="11">
    <location>
        <begin position="27"/>
        <end position="80"/>
    </location>
</feature>
<dbReference type="Proteomes" id="UP000050761">
    <property type="component" value="Unassembled WGS sequence"/>
</dbReference>
<dbReference type="PROSITE" id="PS00108">
    <property type="entry name" value="PROTEIN_KINASE_ST"/>
    <property type="match status" value="1"/>
</dbReference>
<keyword evidence="14" id="KW-1185">Reference proteome</keyword>
<evidence type="ECO:0000256" key="4">
    <source>
        <dbReference type="ARBA" id="ARBA00022741"/>
    </source>
</evidence>
<reference evidence="13 14" key="1">
    <citation type="submission" date="2018-11" db="EMBL/GenBank/DDBJ databases">
        <authorList>
            <consortium name="Pathogen Informatics"/>
        </authorList>
    </citation>
    <scope>NUCLEOTIDE SEQUENCE [LARGE SCALE GENOMIC DNA]</scope>
</reference>
<feature type="domain" description="Protein kinase" evidence="12">
    <location>
        <begin position="87"/>
        <end position="354"/>
    </location>
</feature>
<dbReference type="GO" id="GO:0005524">
    <property type="term" value="F:ATP binding"/>
    <property type="evidence" value="ECO:0007669"/>
    <property type="project" value="UniProtKB-UniRule"/>
</dbReference>
<evidence type="ECO:0000256" key="7">
    <source>
        <dbReference type="ARBA" id="ARBA00047899"/>
    </source>
</evidence>
<comment type="catalytic activity">
    <reaction evidence="7">
        <text>L-threonyl-[protein] + ATP = O-phospho-L-threonyl-[protein] + ADP + H(+)</text>
        <dbReference type="Rhea" id="RHEA:46608"/>
        <dbReference type="Rhea" id="RHEA-COMP:11060"/>
        <dbReference type="Rhea" id="RHEA-COMP:11605"/>
        <dbReference type="ChEBI" id="CHEBI:15378"/>
        <dbReference type="ChEBI" id="CHEBI:30013"/>
        <dbReference type="ChEBI" id="CHEBI:30616"/>
        <dbReference type="ChEBI" id="CHEBI:61977"/>
        <dbReference type="ChEBI" id="CHEBI:456216"/>
        <dbReference type="EC" id="2.7.11.1"/>
    </reaction>
</comment>
<dbReference type="InterPro" id="IPR053235">
    <property type="entry name" value="Ser_Thr_kinase"/>
</dbReference>
<keyword evidence="5" id="KW-0418">Kinase</keyword>
<dbReference type="SUPFAM" id="SSF56112">
    <property type="entry name" value="Protein kinase-like (PK-like)"/>
    <property type="match status" value="1"/>
</dbReference>
<dbReference type="OrthoDB" id="5784800at2759"/>
<evidence type="ECO:0000256" key="1">
    <source>
        <dbReference type="ARBA" id="ARBA00012513"/>
    </source>
</evidence>
<dbReference type="PROSITE" id="PS00107">
    <property type="entry name" value="PROTEIN_KINASE_ATP"/>
    <property type="match status" value="1"/>
</dbReference>
<dbReference type="WBParaSite" id="HPBE_0000976601-mRNA-1">
    <property type="protein sequence ID" value="HPBE_0000976601-mRNA-1"/>
    <property type="gene ID" value="HPBE_0000976601"/>
</dbReference>
<dbReference type="SMART" id="SM00220">
    <property type="entry name" value="S_TKc"/>
    <property type="match status" value="1"/>
</dbReference>
<name>A0A3P7ZV21_HELPZ</name>
<dbReference type="Gene3D" id="1.10.510.10">
    <property type="entry name" value="Transferase(Phosphotransferase) domain 1"/>
    <property type="match status" value="1"/>
</dbReference>
<keyword evidence="2 10" id="KW-0723">Serine/threonine-protein kinase</keyword>
<keyword evidence="4 9" id="KW-0547">Nucleotide-binding</keyword>
<evidence type="ECO:0000256" key="11">
    <source>
        <dbReference type="SAM" id="MobiDB-lite"/>
    </source>
</evidence>
<evidence type="ECO:0000256" key="10">
    <source>
        <dbReference type="RuleBase" id="RU000304"/>
    </source>
</evidence>